<reference evidence="2 3" key="1">
    <citation type="journal article" date="2004" name="Int. J. Syst. Evol. Microbiol.">
        <title>Kaistella koreensis gen. nov., sp. nov., a novel member of the Chryseobacterium-Bergeyella-Riemerella branch.</title>
        <authorList>
            <person name="Kim M.K."/>
            <person name="Im W.T."/>
            <person name="Shin Y.K."/>
            <person name="Lim J.H."/>
            <person name="Kim S.H."/>
            <person name="Lee B.C."/>
            <person name="Park M.Y."/>
            <person name="Lee K.Y."/>
            <person name="Lee S.T."/>
        </authorList>
    </citation>
    <scope>NUCLEOTIDE SEQUENCE [LARGE SCALE GENOMIC DNA]</scope>
    <source>
        <strain evidence="2 3">CCUG 49689</strain>
    </source>
</reference>
<protein>
    <recommendedName>
        <fullName evidence="4">Lipoprotein</fullName>
    </recommendedName>
</protein>
<comment type="caution">
    <text evidence="2">The sequence shown here is derived from an EMBL/GenBank/DDBJ whole genome shotgun (WGS) entry which is preliminary data.</text>
</comment>
<gene>
    <name evidence="2" type="ORF">ACM44_02760</name>
</gene>
<dbReference type="OrthoDB" id="881763at2"/>
<dbReference type="PROSITE" id="PS51257">
    <property type="entry name" value="PROKAR_LIPOPROTEIN"/>
    <property type="match status" value="1"/>
</dbReference>
<dbReference type="AlphaFoldDB" id="A0A0J7J1M6"/>
<dbReference type="PATRIC" id="fig|1304281.5.peg.597"/>
<keyword evidence="3" id="KW-1185">Reference proteome</keyword>
<sequence length="184" mass="19741">MKTVFLLLFLFVVLSCGRNSSNDATPQDVLPAATTSGANTAGCLVNGKVLIPKNGSQSIGGQPLYGLLSSVGPNFNFPPVGNDTWDLLITNHSTKNSLSINLENLSQGIGEYQLNSSNTIAYKDGSGNYFTSSNNSGIVKITRFDYLLGIYSGQFSSSLKNSNTGEIIEIKEGRFDINYTTLNH</sequence>
<proteinExistence type="predicted"/>
<dbReference type="EMBL" id="LFNG01000004">
    <property type="protein sequence ID" value="KMQ71961.1"/>
    <property type="molecule type" value="Genomic_DNA"/>
</dbReference>
<evidence type="ECO:0000313" key="3">
    <source>
        <dbReference type="Proteomes" id="UP000035900"/>
    </source>
</evidence>
<evidence type="ECO:0000256" key="1">
    <source>
        <dbReference type="SAM" id="SignalP"/>
    </source>
</evidence>
<feature type="chain" id="PRO_5005289584" description="Lipoprotein" evidence="1">
    <location>
        <begin position="22"/>
        <end position="184"/>
    </location>
</feature>
<name>A0A0J7J1M6_9FLAO</name>
<evidence type="ECO:0000313" key="2">
    <source>
        <dbReference type="EMBL" id="KMQ71961.1"/>
    </source>
</evidence>
<dbReference type="STRING" id="1304281.ACM44_02760"/>
<dbReference type="Pfam" id="PF19765">
    <property type="entry name" value="DUF6252"/>
    <property type="match status" value="1"/>
</dbReference>
<evidence type="ECO:0008006" key="4">
    <source>
        <dbReference type="Google" id="ProtNLM"/>
    </source>
</evidence>
<feature type="signal peptide" evidence="1">
    <location>
        <begin position="1"/>
        <end position="21"/>
    </location>
</feature>
<accession>A0A0J7J1M6</accession>
<dbReference type="Proteomes" id="UP000035900">
    <property type="component" value="Unassembled WGS sequence"/>
</dbReference>
<dbReference type="RefSeq" id="WP_048498585.1">
    <property type="nucleotide sequence ID" value="NZ_LFNG01000004.1"/>
</dbReference>
<organism evidence="2 3">
    <name type="scientific">Chryseobacterium koreense CCUG 49689</name>
    <dbReference type="NCBI Taxonomy" id="1304281"/>
    <lineage>
        <taxon>Bacteria</taxon>
        <taxon>Pseudomonadati</taxon>
        <taxon>Bacteroidota</taxon>
        <taxon>Flavobacteriia</taxon>
        <taxon>Flavobacteriales</taxon>
        <taxon>Weeksellaceae</taxon>
        <taxon>Chryseobacterium group</taxon>
        <taxon>Chryseobacterium</taxon>
    </lineage>
</organism>
<dbReference type="InterPro" id="IPR046219">
    <property type="entry name" value="DUF6252"/>
</dbReference>
<keyword evidence="1" id="KW-0732">Signal</keyword>